<feature type="non-terminal residue" evidence="2">
    <location>
        <position position="1"/>
    </location>
</feature>
<proteinExistence type="evidence at transcript level"/>
<dbReference type="EMBL" id="FJ600121">
    <property type="protein sequence ID" value="ACU45150.1"/>
    <property type="molecule type" value="mRNA"/>
</dbReference>
<sequence>HRWRQVRPHGRGSVCADLPGRERRQARDRIRLQAGRDVRGGPAPLGEEEQEVEAQLRHRRHHDVPPAHEAGGLLGVLRGHHEGVPGVPAPLISAAPSPPAPRGPSPPEAPAALPARHGPPLPTSGGAVSRIRERSVGRPRALARDVKARGRLRAIARRPLLRVWRPPRRQSQHGGTPSFRQQMAPRRSSWCVMRSRSSLVSELLCERRSSSELVSLLCPRLSPSSCAKGTWLGAYLA</sequence>
<dbReference type="AlphaFoldDB" id="E8Z6S0"/>
<protein>
    <submittedName>
        <fullName evidence="2">Cell surface protein p43</fullName>
    </submittedName>
</protein>
<organism evidence="2">
    <name type="scientific">Prorocentrum minimum</name>
    <name type="common">Dinoflagellate</name>
    <name type="synonym">Exuviaella minima</name>
    <dbReference type="NCBI Taxonomy" id="39449"/>
    <lineage>
        <taxon>Eukaryota</taxon>
        <taxon>Sar</taxon>
        <taxon>Alveolata</taxon>
        <taxon>Dinophyceae</taxon>
        <taxon>Prorocentrales</taxon>
        <taxon>Prorocentraceae</taxon>
        <taxon>Prorocentrum</taxon>
    </lineage>
</organism>
<feature type="compositionally biased region" description="Polar residues" evidence="1">
    <location>
        <begin position="172"/>
        <end position="181"/>
    </location>
</feature>
<feature type="compositionally biased region" description="Basic residues" evidence="1">
    <location>
        <begin position="1"/>
        <end position="10"/>
    </location>
</feature>
<reference evidence="2" key="2">
    <citation type="book" date="2010" name="PROCEEDINGS OF 13TH INTERNATIONAL CONFERENCE ON HARMFUL ALGAE" publisher="International Society For The Study of Harmful Algae" city="Hong Kong, China">
        <title>Dinoflagellate meta-transcriptomics enabled by spliced leader.</title>
        <editorList>
            <person name="Unknown A."/>
        </editorList>
        <authorList>
            <person name="Lin S."/>
            <person name="Zhang H."/>
        </authorList>
    </citation>
    <scope>NUCLEOTIDE SEQUENCE</scope>
    <source>
        <strain evidence="2">CCMP696</strain>
    </source>
</reference>
<feature type="compositionally biased region" description="Basic and acidic residues" evidence="1">
    <location>
        <begin position="130"/>
        <end position="142"/>
    </location>
</feature>
<name>E8Z6S0_PROMN</name>
<feature type="compositionally biased region" description="Basic and acidic residues" evidence="1">
    <location>
        <begin position="19"/>
        <end position="39"/>
    </location>
</feature>
<evidence type="ECO:0000256" key="1">
    <source>
        <dbReference type="SAM" id="MobiDB-lite"/>
    </source>
</evidence>
<feature type="region of interest" description="Disordered" evidence="1">
    <location>
        <begin position="166"/>
        <end position="186"/>
    </location>
</feature>
<evidence type="ECO:0000313" key="2">
    <source>
        <dbReference type="EMBL" id="ACU45150.1"/>
    </source>
</evidence>
<accession>E8Z6S0</accession>
<feature type="region of interest" description="Disordered" evidence="1">
    <location>
        <begin position="77"/>
        <end position="142"/>
    </location>
</feature>
<feature type="compositionally biased region" description="Pro residues" evidence="1">
    <location>
        <begin position="96"/>
        <end position="109"/>
    </location>
</feature>
<reference evidence="2" key="1">
    <citation type="submission" date="2008-12" db="EMBL/GenBank/DDBJ databases">
        <authorList>
            <person name="Zhang H."/>
            <person name="Lin S."/>
        </authorList>
    </citation>
    <scope>NUCLEOTIDE SEQUENCE</scope>
    <source>
        <strain evidence="2">CCMP696</strain>
    </source>
</reference>
<feature type="region of interest" description="Disordered" evidence="1">
    <location>
        <begin position="1"/>
        <end position="49"/>
    </location>
</feature>